<dbReference type="Gene3D" id="4.10.60.10">
    <property type="entry name" value="Zinc finger, CCHC-type"/>
    <property type="match status" value="1"/>
</dbReference>
<sequence length="402" mass="44743">MGNAKFDIEKFDGKNDFSLWRVKMRALLVQQGIQDAILGDDKIRDKTDAEKSELMEKAHSALILSLGDKVLREVSKETTTAGLWKKLESLYMTKSLANRLFLKQKLYSFKMQPGKSVEDHMDYFNKIILDLENCDIKIESEDQAIIVLNSLPSDEYENFVDTMMFGRDSLTLEEIHSALMSKELKRKSEKEDNAGEGLLIARGRIEGRYNGNQHQNHSTKGKSNSKFKKRCFICHKTSHLKRDCPELNKKPAGGSKKYGNADLVLGGYTNDDGYEIGGGTVKLGDNRSCTIKGIGTVKIQLAGGSIRELHQVEGGVLKVTQGERAIMKGLPRNFTGATLLTYLINRCPSSAIGFKTPVEARTGHPGDYGKLRTLGVLHMLTSSKTSWNQGQGSVFSLGIQRE</sequence>
<keyword evidence="1" id="KW-0479">Metal-binding</keyword>
<organism evidence="3 4">
    <name type="scientific">Cannabis sativa</name>
    <name type="common">Hemp</name>
    <name type="synonym">Marijuana</name>
    <dbReference type="NCBI Taxonomy" id="3483"/>
    <lineage>
        <taxon>Eukaryota</taxon>
        <taxon>Viridiplantae</taxon>
        <taxon>Streptophyta</taxon>
        <taxon>Embryophyta</taxon>
        <taxon>Tracheophyta</taxon>
        <taxon>Spermatophyta</taxon>
        <taxon>Magnoliopsida</taxon>
        <taxon>eudicotyledons</taxon>
        <taxon>Gunneridae</taxon>
        <taxon>Pentapetalae</taxon>
        <taxon>rosids</taxon>
        <taxon>fabids</taxon>
        <taxon>Rosales</taxon>
        <taxon>Cannabaceae</taxon>
        <taxon>Cannabis</taxon>
    </lineage>
</organism>
<evidence type="ECO:0000313" key="4">
    <source>
        <dbReference type="Proteomes" id="UP000596661"/>
    </source>
</evidence>
<dbReference type="Pfam" id="PF14223">
    <property type="entry name" value="Retrotran_gag_2"/>
    <property type="match status" value="1"/>
</dbReference>
<dbReference type="PANTHER" id="PTHR47481">
    <property type="match status" value="1"/>
</dbReference>
<keyword evidence="1" id="KW-0863">Zinc-finger</keyword>
<protein>
    <recommendedName>
        <fullName evidence="2">CCHC-type domain-containing protein</fullName>
    </recommendedName>
</protein>
<name>A0A803NT26_CANSA</name>
<dbReference type="OMA" id="HSSKHEG"/>
<dbReference type="GO" id="GO:0003676">
    <property type="term" value="F:nucleic acid binding"/>
    <property type="evidence" value="ECO:0007669"/>
    <property type="project" value="InterPro"/>
</dbReference>
<reference evidence="3" key="2">
    <citation type="submission" date="2021-03" db="UniProtKB">
        <authorList>
            <consortium name="EnsemblPlants"/>
        </authorList>
    </citation>
    <scope>IDENTIFICATION</scope>
</reference>
<reference evidence="3" key="1">
    <citation type="submission" date="2018-11" db="EMBL/GenBank/DDBJ databases">
        <authorList>
            <person name="Grassa J C."/>
        </authorList>
    </citation>
    <scope>NUCLEOTIDE SEQUENCE [LARGE SCALE GENOMIC DNA]</scope>
</reference>
<dbReference type="GO" id="GO:0008270">
    <property type="term" value="F:zinc ion binding"/>
    <property type="evidence" value="ECO:0007669"/>
    <property type="project" value="UniProtKB-KW"/>
</dbReference>
<dbReference type="EnsemblPlants" id="evm.model.02.1294">
    <property type="protein sequence ID" value="cds.evm.model.02.1294"/>
    <property type="gene ID" value="evm.TU.02.1294"/>
</dbReference>
<proteinExistence type="predicted"/>
<keyword evidence="4" id="KW-1185">Reference proteome</keyword>
<dbReference type="AlphaFoldDB" id="A0A803NT26"/>
<dbReference type="EMBL" id="UZAU01000173">
    <property type="status" value="NOT_ANNOTATED_CDS"/>
    <property type="molecule type" value="Genomic_DNA"/>
</dbReference>
<accession>A0A803NT26</accession>
<evidence type="ECO:0000256" key="1">
    <source>
        <dbReference type="PROSITE-ProRule" id="PRU00047"/>
    </source>
</evidence>
<dbReference type="InterPro" id="IPR036875">
    <property type="entry name" value="Znf_CCHC_sf"/>
</dbReference>
<dbReference type="Proteomes" id="UP000596661">
    <property type="component" value="Chromosome 2"/>
</dbReference>
<dbReference type="SUPFAM" id="SSF57756">
    <property type="entry name" value="Retrovirus zinc finger-like domains"/>
    <property type="match status" value="1"/>
</dbReference>
<evidence type="ECO:0000259" key="2">
    <source>
        <dbReference type="PROSITE" id="PS50158"/>
    </source>
</evidence>
<dbReference type="PROSITE" id="PS50158">
    <property type="entry name" value="ZF_CCHC"/>
    <property type="match status" value="1"/>
</dbReference>
<dbReference type="SMART" id="SM00343">
    <property type="entry name" value="ZnF_C2HC"/>
    <property type="match status" value="1"/>
</dbReference>
<evidence type="ECO:0000313" key="3">
    <source>
        <dbReference type="EnsemblPlants" id="cds.evm.model.02.1294"/>
    </source>
</evidence>
<keyword evidence="1" id="KW-0862">Zinc</keyword>
<dbReference type="InterPro" id="IPR001878">
    <property type="entry name" value="Znf_CCHC"/>
</dbReference>
<dbReference type="Gramene" id="evm.model.02.1294">
    <property type="protein sequence ID" value="cds.evm.model.02.1294"/>
    <property type="gene ID" value="evm.TU.02.1294"/>
</dbReference>
<dbReference type="PANTHER" id="PTHR47481:SF22">
    <property type="entry name" value="RETROTRANSPOSON GAG DOMAIN-CONTAINING PROTEIN"/>
    <property type="match status" value="1"/>
</dbReference>
<feature type="domain" description="CCHC-type" evidence="2">
    <location>
        <begin position="230"/>
        <end position="246"/>
    </location>
</feature>